<dbReference type="SMART" id="SM00354">
    <property type="entry name" value="HTH_LACI"/>
    <property type="match status" value="1"/>
</dbReference>
<dbReference type="AlphaFoldDB" id="A0A9X1F590"/>
<evidence type="ECO:0000313" key="2">
    <source>
        <dbReference type="EMBL" id="MBV7259055.1"/>
    </source>
</evidence>
<dbReference type="Proteomes" id="UP001138681">
    <property type="component" value="Unassembled WGS sequence"/>
</dbReference>
<accession>A0A9X1F590</accession>
<dbReference type="GO" id="GO:0000976">
    <property type="term" value="F:transcription cis-regulatory region binding"/>
    <property type="evidence" value="ECO:0007669"/>
    <property type="project" value="TreeGrafter"/>
</dbReference>
<keyword evidence="2" id="KW-0238">DNA-binding</keyword>
<dbReference type="PROSITE" id="PS00356">
    <property type="entry name" value="HTH_LACI_1"/>
    <property type="match status" value="1"/>
</dbReference>
<dbReference type="CDD" id="cd01392">
    <property type="entry name" value="HTH_LacI"/>
    <property type="match status" value="1"/>
</dbReference>
<dbReference type="Pfam" id="PF13377">
    <property type="entry name" value="Peripla_BP_3"/>
    <property type="match status" value="1"/>
</dbReference>
<feature type="domain" description="HTH lacI-type" evidence="1">
    <location>
        <begin position="16"/>
        <end position="70"/>
    </location>
</feature>
<name>A0A9X1F590_9SPHN</name>
<dbReference type="PANTHER" id="PTHR30146:SF153">
    <property type="entry name" value="LACTOSE OPERON REPRESSOR"/>
    <property type="match status" value="1"/>
</dbReference>
<sequence length="354" mass="38264">MKKQMTRTKRRTTQAVKIDDVARQAGVSAMTVSRVMNRESGVREGTRDKVLKAVEALNYQPNRSARRLAKGAEVHIGLIYANPSDNYLGRFLHGALGAAQRSDNHLIVDICDENLPASYVSSALRLAKANIAGVILPPPISGSDEILSVFQELQIPIATVANGKKSQKFNDISIDDEGAAAKMTRHLIDLGHRRIAFIQGQSDQNSSALREQGFRREMRAADLIVDPAFVAPGQFTYRSGVEAAEFLLSCDERPTAIFASNDDMAAAAIGVAHRHGLSVPDDLSVVGFDNSPSAISVWPELTTIDQPVSAMAAAAFELVLSQINDAADKERGQTDRGLEDCQLIVRGSSGPCRE</sequence>
<dbReference type="CDD" id="cd01545">
    <property type="entry name" value="PBP1_SalR"/>
    <property type="match status" value="1"/>
</dbReference>
<protein>
    <submittedName>
        <fullName evidence="2">LacI family DNA-binding transcriptional regulator</fullName>
    </submittedName>
</protein>
<dbReference type="PANTHER" id="PTHR30146">
    <property type="entry name" value="LACI-RELATED TRANSCRIPTIONAL REPRESSOR"/>
    <property type="match status" value="1"/>
</dbReference>
<dbReference type="Pfam" id="PF00356">
    <property type="entry name" value="LacI"/>
    <property type="match status" value="1"/>
</dbReference>
<gene>
    <name evidence="2" type="ORF">KCG46_05620</name>
</gene>
<comment type="caution">
    <text evidence="2">The sequence shown here is derived from an EMBL/GenBank/DDBJ whole genome shotgun (WGS) entry which is preliminary data.</text>
</comment>
<dbReference type="EMBL" id="JAGSPC010000001">
    <property type="protein sequence ID" value="MBV7259055.1"/>
    <property type="molecule type" value="Genomic_DNA"/>
</dbReference>
<keyword evidence="3" id="KW-1185">Reference proteome</keyword>
<dbReference type="InterPro" id="IPR046335">
    <property type="entry name" value="LacI/GalR-like_sensor"/>
</dbReference>
<dbReference type="RefSeq" id="WP_218404302.1">
    <property type="nucleotide sequence ID" value="NZ_JAGSPC010000001.1"/>
</dbReference>
<proteinExistence type="predicted"/>
<dbReference type="GO" id="GO:0003700">
    <property type="term" value="F:DNA-binding transcription factor activity"/>
    <property type="evidence" value="ECO:0007669"/>
    <property type="project" value="TreeGrafter"/>
</dbReference>
<reference evidence="2" key="1">
    <citation type="submission" date="2021-04" db="EMBL/GenBank/DDBJ databases">
        <authorList>
            <person name="Pira H."/>
            <person name="Risdian C."/>
            <person name="Wink J."/>
        </authorList>
    </citation>
    <scope>NUCLEOTIDE SEQUENCE</scope>
    <source>
        <strain evidence="2">WH158</strain>
    </source>
</reference>
<organism evidence="2 3">
    <name type="scientific">Erythrobacter crassostreae</name>
    <dbReference type="NCBI Taxonomy" id="2828328"/>
    <lineage>
        <taxon>Bacteria</taxon>
        <taxon>Pseudomonadati</taxon>
        <taxon>Pseudomonadota</taxon>
        <taxon>Alphaproteobacteria</taxon>
        <taxon>Sphingomonadales</taxon>
        <taxon>Erythrobacteraceae</taxon>
        <taxon>Erythrobacter/Porphyrobacter group</taxon>
        <taxon>Erythrobacter</taxon>
    </lineage>
</organism>
<evidence type="ECO:0000313" key="3">
    <source>
        <dbReference type="Proteomes" id="UP001138681"/>
    </source>
</evidence>
<evidence type="ECO:0000259" key="1">
    <source>
        <dbReference type="PROSITE" id="PS50932"/>
    </source>
</evidence>
<dbReference type="InterPro" id="IPR000843">
    <property type="entry name" value="HTH_LacI"/>
</dbReference>
<dbReference type="PROSITE" id="PS50932">
    <property type="entry name" value="HTH_LACI_2"/>
    <property type="match status" value="1"/>
</dbReference>